<keyword evidence="1" id="KW-0732">Signal</keyword>
<feature type="signal peptide" evidence="1">
    <location>
        <begin position="1"/>
        <end position="23"/>
    </location>
</feature>
<gene>
    <name evidence="2" type="ORF">LRP29_30605</name>
</gene>
<dbReference type="RefSeq" id="WP_024503097.1">
    <property type="nucleotide sequence ID" value="NZ_CP088147.1"/>
</dbReference>
<dbReference type="EMBL" id="CP088147">
    <property type="protein sequence ID" value="UTU51758.1"/>
    <property type="molecule type" value="Genomic_DNA"/>
</dbReference>
<evidence type="ECO:0000313" key="2">
    <source>
        <dbReference type="EMBL" id="UTU51758.1"/>
    </source>
</evidence>
<dbReference type="AlphaFoldDB" id="A0AB38TAZ3"/>
<proteinExistence type="predicted"/>
<accession>A0AB38TAZ3</accession>
<evidence type="ECO:0000256" key="1">
    <source>
        <dbReference type="SAM" id="SignalP"/>
    </source>
</evidence>
<evidence type="ECO:0000313" key="3">
    <source>
        <dbReference type="Proteomes" id="UP001060070"/>
    </source>
</evidence>
<dbReference type="InterPro" id="IPR029045">
    <property type="entry name" value="ClpP/crotonase-like_dom_sf"/>
</dbReference>
<reference evidence="2 3" key="1">
    <citation type="journal article" date="2022" name="Microbiol. Resour. Announc.">
        <title>Complete Genome Sequence of Mesorhizobium ciceri Strain R30, a Rhizobium Used as a Commercial Inoculant for Chickpea in Argentina.</title>
        <authorList>
            <person name="Foresto E."/>
            <person name="Revale S."/>
            <person name="Primo E."/>
            <person name="Nievas F."/>
            <person name="Carezzano E."/>
            <person name="Puente M."/>
            <person name="Alzari P."/>
            <person name="Mart M."/>
            <person name="Ben-Assaya M."/>
            <person name="Mornico D."/>
            <person name="Santoro M."/>
            <person name="Mart F."/>
            <person name="Giordano W."/>
            <person name="Bogino P."/>
        </authorList>
    </citation>
    <scope>NUCLEOTIDE SEQUENCE [LARGE SCALE GENOMIC DNA]</scope>
    <source>
        <strain evidence="2 3">R30</strain>
    </source>
</reference>
<feature type="chain" id="PRO_5044312139" evidence="1">
    <location>
        <begin position="24"/>
        <end position="409"/>
    </location>
</feature>
<protein>
    <submittedName>
        <fullName evidence="2">Uncharacterized protein</fullName>
    </submittedName>
</protein>
<dbReference type="SUPFAM" id="SSF52096">
    <property type="entry name" value="ClpP/crotonase"/>
    <property type="match status" value="1"/>
</dbReference>
<name>A0AB38TAZ3_9HYPH</name>
<organism evidence="2 3">
    <name type="scientific">Mesorhizobium ciceri</name>
    <dbReference type="NCBI Taxonomy" id="39645"/>
    <lineage>
        <taxon>Bacteria</taxon>
        <taxon>Pseudomonadati</taxon>
        <taxon>Pseudomonadota</taxon>
        <taxon>Alphaproteobacteria</taxon>
        <taxon>Hyphomicrobiales</taxon>
        <taxon>Phyllobacteriaceae</taxon>
        <taxon>Mesorhizobium</taxon>
    </lineage>
</organism>
<dbReference type="Gene3D" id="3.90.226.10">
    <property type="entry name" value="2-enoyl-CoA Hydratase, Chain A, domain 1"/>
    <property type="match status" value="1"/>
</dbReference>
<sequence length="409" mass="44423">MRWRLCASLSLGIFLGLAGMVQAAEVRFVGKVEHKGSEAVGFRLEGEINDTDSASVKVALAKAGISNDGEVWPRIVVELNSSGGSYQAGLDLALLFRRLGLATVVKSGDHCFSACALAFLGGTQRATDPTPAPEDGPIPDQLPDRSIARDALLGFHAPYLALSGSSYTADNVSEAYTAAVLGISRFIATADHLYVSTAELPKLLKPTRDDLYMADNVDAVRFLGIDYIDYALQIRDLKGITPSMILNACVNRYYHLRGRSSLAGYGMAASVREEFVEGSKLLENGEEKEVFGVRRIKYGERSTNVVFTPIAKTDDGRSFVWCLFGPVGSDATTIYKPAGTVEELFAELRNGSGQWWEFSSSQTTMKIGHTDPIETMMRVLDMVPPETKLNDVGKIVGQYQADEMNIPSP</sequence>
<dbReference type="Proteomes" id="UP001060070">
    <property type="component" value="Chromosome"/>
</dbReference>
<keyword evidence="3" id="KW-1185">Reference proteome</keyword>